<name>A0A495W4T1_9PSEU</name>
<evidence type="ECO:0000313" key="2">
    <source>
        <dbReference type="EMBL" id="RKT55663.1"/>
    </source>
</evidence>
<reference evidence="2 3" key="1">
    <citation type="submission" date="2018-10" db="EMBL/GenBank/DDBJ databases">
        <title>Sequencing the genomes of 1000 actinobacteria strains.</title>
        <authorList>
            <person name="Klenk H.-P."/>
        </authorList>
    </citation>
    <scope>NUCLEOTIDE SEQUENCE [LARGE SCALE GENOMIC DNA]</scope>
    <source>
        <strain evidence="2 3">DSM 43800</strain>
    </source>
</reference>
<feature type="region of interest" description="Disordered" evidence="1">
    <location>
        <begin position="206"/>
        <end position="237"/>
    </location>
</feature>
<dbReference type="InterPro" id="IPR011990">
    <property type="entry name" value="TPR-like_helical_dom_sf"/>
</dbReference>
<dbReference type="Gene3D" id="1.25.40.10">
    <property type="entry name" value="Tetratricopeptide repeat domain"/>
    <property type="match status" value="2"/>
</dbReference>
<dbReference type="EMBL" id="RBXO01000001">
    <property type="protein sequence ID" value="RKT55663.1"/>
    <property type="molecule type" value="Genomic_DNA"/>
</dbReference>
<evidence type="ECO:0000313" key="3">
    <source>
        <dbReference type="Proteomes" id="UP000282084"/>
    </source>
</evidence>
<protein>
    <recommendedName>
        <fullName evidence="4">NACHT domain-containing protein</fullName>
    </recommendedName>
</protein>
<organism evidence="2 3">
    <name type="scientific">Saccharothrix australiensis</name>
    <dbReference type="NCBI Taxonomy" id="2072"/>
    <lineage>
        <taxon>Bacteria</taxon>
        <taxon>Bacillati</taxon>
        <taxon>Actinomycetota</taxon>
        <taxon>Actinomycetes</taxon>
        <taxon>Pseudonocardiales</taxon>
        <taxon>Pseudonocardiaceae</taxon>
        <taxon>Saccharothrix</taxon>
    </lineage>
</organism>
<proteinExistence type="predicted"/>
<keyword evidence="3" id="KW-1185">Reference proteome</keyword>
<evidence type="ECO:0000256" key="1">
    <source>
        <dbReference type="SAM" id="MobiDB-lite"/>
    </source>
</evidence>
<gene>
    <name evidence="2" type="ORF">C8E97_4347</name>
</gene>
<sequence length="1045" mass="111475">MGRMAEHHNHVQGPVFEPVVQARDIHGDVHVDTPSRPRSRYLEQVRQIAPEELVGREAELAALAAFCAGDEGDHLWWRAPKWAGKSALLSWFALHPPEGLRVVPFFVTARLAGQDDRGAFVDVVLEQLADLLGQPMPAFLTEATREAHFAGMLADAARRCRDRGERLVLVVDGLDEDRGAAVGGTSIAALLPARPAAGMKVVVASRPNPPPPADLDARHPLRSPSAVRELTPSPRASVQRDDMELELHRLLRGSPVEQDLLGLLTAAAGGLTDTDLADLTGCPTAGIRVHLRTAATRSFDVRPGHYRPDTRIYLLGHEELRATAEEHLGPARLAGYRDRLHAWADAHRARGWPEDTPEYLLRGYFRVLTATGEVARVVACGTDPARHDRMRALSGGDADALAEVTAAFDAVASARRPDLAALARLAVHRDRLIARNSALPVLLPALWAHLGEHARAEALADPRRTPAAAAHLAGALAEAGEFHRALDLATAITDLGHRDRAFGAIARAPGVPAEVSRALAERRSPLDARAPDAGSTPDLAALAAELRRPGGRTTFDRLRALVADTSVGRAAAGRGTWEPPAEFAGLLPADPVDAVVLLGLAAVRAGEPTAAREAALRAEELMRSAPDSGRHDKVRRALMDAHARAGNAVARDLADGSTDHRAVLRAMSWLGDLDAAEAAARAIADPGQAADATAELVGHAAARRDPDRVERLVRSQAPGDRITTLLDVVSSLADHPAAVDRLIGSLPHPGVRVRLLSALARVSAAPEEAVDRADAVIRRMANPYARVRALVRVAGVSGRRRDFLRRAVAETDAITTPAHRARAKVAVAAAIAATGDHDQALAVAATIGDDAHRDVAHTAVVKALAAAEEFDRAEQLAARLTTPRRVVEARVFLVKAVATAGDLARAVRMTGDLPARRRDEVLFGLARVGSCPELVACLSTAARSTDRARQAAAVDALVTLALADDDTDRAEHLVGTIADPAGRARAWTRLLAVEELRATGRPAARLLHLLDWTDALDALVTAHPEVLAAVDDEVRGRWPVEERWG</sequence>
<evidence type="ECO:0008006" key="4">
    <source>
        <dbReference type="Google" id="ProtNLM"/>
    </source>
</evidence>
<accession>A0A495W4T1</accession>
<comment type="caution">
    <text evidence="2">The sequence shown here is derived from an EMBL/GenBank/DDBJ whole genome shotgun (WGS) entry which is preliminary data.</text>
</comment>
<dbReference type="AlphaFoldDB" id="A0A495W4T1"/>
<dbReference type="Proteomes" id="UP000282084">
    <property type="component" value="Unassembled WGS sequence"/>
</dbReference>